<dbReference type="Pfam" id="PF04230">
    <property type="entry name" value="PS_pyruv_trans"/>
    <property type="match status" value="1"/>
</dbReference>
<evidence type="ECO:0000313" key="3">
    <source>
        <dbReference type="EMBL" id="MBA2853111.1"/>
    </source>
</evidence>
<accession>A0A7J9P0S4</accession>
<dbReference type="InterPro" id="IPR007345">
    <property type="entry name" value="Polysacch_pyruvyl_Trfase"/>
</dbReference>
<comment type="caution">
    <text evidence="3">The sequence shown here is derived from an EMBL/GenBank/DDBJ whole genome shotgun (WGS) entry which is preliminary data.</text>
</comment>
<dbReference type="EMBL" id="JACDUK010000002">
    <property type="protein sequence ID" value="MBA2853111.1"/>
    <property type="molecule type" value="Genomic_DNA"/>
</dbReference>
<keyword evidence="1" id="KW-1133">Transmembrane helix</keyword>
<feature type="domain" description="Polysaccharide pyruvyl transferase" evidence="2">
    <location>
        <begin position="12"/>
        <end position="330"/>
    </location>
</feature>
<organism evidence="3 4">
    <name type="scientific">Methanococcus maripaludis</name>
    <name type="common">Methanococcus deltae</name>
    <dbReference type="NCBI Taxonomy" id="39152"/>
    <lineage>
        <taxon>Archaea</taxon>
        <taxon>Methanobacteriati</taxon>
        <taxon>Methanobacteriota</taxon>
        <taxon>Methanomada group</taxon>
        <taxon>Methanococci</taxon>
        <taxon>Methanococcales</taxon>
        <taxon>Methanococcaceae</taxon>
        <taxon>Methanococcus</taxon>
    </lineage>
</organism>
<evidence type="ECO:0000256" key="1">
    <source>
        <dbReference type="SAM" id="Phobius"/>
    </source>
</evidence>
<dbReference type="PANTHER" id="PTHR36836">
    <property type="entry name" value="COLANIC ACID BIOSYNTHESIS PROTEIN WCAK"/>
    <property type="match status" value="1"/>
</dbReference>
<dbReference type="RefSeq" id="WP_181504219.1">
    <property type="nucleotide sequence ID" value="NZ_JACDUK010000002.1"/>
</dbReference>
<dbReference type="PANTHER" id="PTHR36836:SF1">
    <property type="entry name" value="COLANIC ACID BIOSYNTHESIS PROTEIN WCAK"/>
    <property type="match status" value="1"/>
</dbReference>
<sequence length="404" mass="46852">MNITVINQHTSNHGDEAAGKALLRKLQSYNSIDNIYVLYNAGKISEDEYVLTGHKIENIIIKRKFKLYDKVALISSMLLPIGISKYLLFMSTILREQYRVIYNSEVVVNAPGGVNIGPYQDWVYLWRLYISIKLKKPTAIYSISFGPIPKNILFNRISRYVLKNSTFISLRDEKSEVYAKELGINFISSIDTAFLDDYADNNFELQKFANNDYVVIVPNQLYNWHPNFKKLGDSTLDKLYLKIINYFLEKNVNVVLLPQLFGSQNDIHYFKKLCNMLGNTDGVFIASETLSSDMQQSIVRNAKFLIGARYHSIVFSIRNNTPFLSLSYEHKMENMLSKLNLDNYNVSLVENMNNEVLNHEDILNKVDKCFNQGEYLELEKKSDEVKKIAVDTFEKFISYFRVRK</sequence>
<proteinExistence type="predicted"/>
<keyword evidence="1" id="KW-0812">Transmembrane</keyword>
<dbReference type="AlphaFoldDB" id="A0A7J9P0S4"/>
<feature type="transmembrane region" description="Helical" evidence="1">
    <location>
        <begin position="71"/>
        <end position="94"/>
    </location>
</feature>
<name>A0A7J9P0S4_METMI</name>
<protein>
    <submittedName>
        <fullName evidence="3">Colanic acid/amylovoran biosynthesis protein</fullName>
    </submittedName>
</protein>
<dbReference type="Proteomes" id="UP000522365">
    <property type="component" value="Unassembled WGS sequence"/>
</dbReference>
<keyword evidence="1" id="KW-0472">Membrane</keyword>
<evidence type="ECO:0000259" key="2">
    <source>
        <dbReference type="Pfam" id="PF04230"/>
    </source>
</evidence>
<gene>
    <name evidence="3" type="ORF">HNP89_001068</name>
</gene>
<reference evidence="3 4" key="1">
    <citation type="submission" date="2020-07" db="EMBL/GenBank/DDBJ databases">
        <title>Genomic Encyclopedia of Type Strains, Phase IV (KMG-V): Genome sequencing to study the core and pangenomes of soil and plant-associated prokaryotes.</title>
        <authorList>
            <person name="Whitman W."/>
        </authorList>
    </citation>
    <scope>NUCLEOTIDE SEQUENCE [LARGE SCALE GENOMIC DNA]</scope>
    <source>
        <strain evidence="3 4">S1</strain>
    </source>
</reference>
<evidence type="ECO:0000313" key="4">
    <source>
        <dbReference type="Proteomes" id="UP000522365"/>
    </source>
</evidence>